<dbReference type="STRING" id="747676.F4RVU1"/>
<proteinExistence type="predicted"/>
<name>F4RVU1_MELLP</name>
<accession>F4RVU1</accession>
<dbReference type="HOGENOM" id="CLU_036590_8_2_1"/>
<dbReference type="InterPro" id="IPR002125">
    <property type="entry name" value="CMP_dCMP_dom"/>
</dbReference>
<sequence length="159" mass="17675">MDQPTTQTTSPKEWFPLALQEATKCVPSPQAFNIGSLILSSSNQLLSKGHSRELPGNTHAEENALSKLTDLEIPDGSLKLVVTMEPCSVRLSGKTSCVDKILEWNDEHREKRIGEVWLGVLEPKDFVVCEGVRKLKEMGILVGVIEGFEDECLRIARMK</sequence>
<dbReference type="InParanoid" id="F4RVU1"/>
<keyword evidence="3" id="KW-1185">Reference proteome</keyword>
<feature type="domain" description="CMP/dCMP-type deaminase" evidence="1">
    <location>
        <begin position="9"/>
        <end position="129"/>
    </location>
</feature>
<dbReference type="GeneID" id="18923701"/>
<reference evidence="3" key="1">
    <citation type="journal article" date="2011" name="Proc. Natl. Acad. Sci. U.S.A.">
        <title>Obligate biotrophy features unraveled by the genomic analysis of rust fungi.</title>
        <authorList>
            <person name="Duplessis S."/>
            <person name="Cuomo C.A."/>
            <person name="Lin Y.-C."/>
            <person name="Aerts A."/>
            <person name="Tisserant E."/>
            <person name="Veneault-Fourrey C."/>
            <person name="Joly D.L."/>
            <person name="Hacquard S."/>
            <person name="Amselem J."/>
            <person name="Cantarel B.L."/>
            <person name="Chiu R."/>
            <person name="Coutinho P.M."/>
            <person name="Feau N."/>
            <person name="Field M."/>
            <person name="Frey P."/>
            <person name="Gelhaye E."/>
            <person name="Goldberg J."/>
            <person name="Grabherr M.G."/>
            <person name="Kodira C.D."/>
            <person name="Kohler A."/>
            <person name="Kuees U."/>
            <person name="Lindquist E.A."/>
            <person name="Lucas S.M."/>
            <person name="Mago R."/>
            <person name="Mauceli E."/>
            <person name="Morin E."/>
            <person name="Murat C."/>
            <person name="Pangilinan J.L."/>
            <person name="Park R."/>
            <person name="Pearson M."/>
            <person name="Quesneville H."/>
            <person name="Rouhier N."/>
            <person name="Sakthikumar S."/>
            <person name="Salamov A.A."/>
            <person name="Schmutz J."/>
            <person name="Selles B."/>
            <person name="Shapiro H."/>
            <person name="Tanguay P."/>
            <person name="Tuskan G.A."/>
            <person name="Henrissat B."/>
            <person name="Van de Peer Y."/>
            <person name="Rouze P."/>
            <person name="Ellis J.G."/>
            <person name="Dodds P.N."/>
            <person name="Schein J.E."/>
            <person name="Zhong S."/>
            <person name="Hamelin R.C."/>
            <person name="Grigoriev I.V."/>
            <person name="Szabo L.J."/>
            <person name="Martin F."/>
        </authorList>
    </citation>
    <scope>NUCLEOTIDE SEQUENCE [LARGE SCALE GENOMIC DNA]</scope>
    <source>
        <strain evidence="3">98AG31 / pathotype 3-4-7</strain>
    </source>
</reference>
<dbReference type="OrthoDB" id="252265at2759"/>
<dbReference type="VEuPathDB" id="FungiDB:MELLADRAFT_109238"/>
<dbReference type="Gene3D" id="3.40.140.10">
    <property type="entry name" value="Cytidine Deaminase, domain 2"/>
    <property type="match status" value="1"/>
</dbReference>
<gene>
    <name evidence="2" type="ORF">MELLADRAFT_109238</name>
</gene>
<dbReference type="EMBL" id="GL883124">
    <property type="protein sequence ID" value="EGG03416.1"/>
    <property type="molecule type" value="Genomic_DNA"/>
</dbReference>
<dbReference type="Proteomes" id="UP000001072">
    <property type="component" value="Unassembled WGS sequence"/>
</dbReference>
<dbReference type="GO" id="GO:0003824">
    <property type="term" value="F:catalytic activity"/>
    <property type="evidence" value="ECO:0007669"/>
    <property type="project" value="InterPro"/>
</dbReference>
<protein>
    <recommendedName>
        <fullName evidence="1">CMP/dCMP-type deaminase domain-containing protein</fullName>
    </recommendedName>
</protein>
<dbReference type="RefSeq" id="XP_007413210.1">
    <property type="nucleotide sequence ID" value="XM_007413148.1"/>
</dbReference>
<dbReference type="KEGG" id="mlr:MELLADRAFT_109238"/>
<dbReference type="InterPro" id="IPR016193">
    <property type="entry name" value="Cytidine_deaminase-like"/>
</dbReference>
<dbReference type="SUPFAM" id="SSF53927">
    <property type="entry name" value="Cytidine deaminase-like"/>
    <property type="match status" value="1"/>
</dbReference>
<evidence type="ECO:0000313" key="3">
    <source>
        <dbReference type="Proteomes" id="UP000001072"/>
    </source>
</evidence>
<dbReference type="PROSITE" id="PS51747">
    <property type="entry name" value="CYT_DCMP_DEAMINASES_2"/>
    <property type="match status" value="1"/>
</dbReference>
<dbReference type="eggNOG" id="KOG1018">
    <property type="taxonomic scope" value="Eukaryota"/>
</dbReference>
<evidence type="ECO:0000259" key="1">
    <source>
        <dbReference type="PROSITE" id="PS51747"/>
    </source>
</evidence>
<evidence type="ECO:0000313" key="2">
    <source>
        <dbReference type="EMBL" id="EGG03416.1"/>
    </source>
</evidence>
<dbReference type="GO" id="GO:0006139">
    <property type="term" value="P:nucleobase-containing compound metabolic process"/>
    <property type="evidence" value="ECO:0007669"/>
    <property type="project" value="UniProtKB-ARBA"/>
</dbReference>
<dbReference type="Pfam" id="PF18785">
    <property type="entry name" value="Inv-AAD"/>
    <property type="match status" value="1"/>
</dbReference>
<dbReference type="AlphaFoldDB" id="F4RVU1"/>
<organism evidence="3">
    <name type="scientific">Melampsora larici-populina (strain 98AG31 / pathotype 3-4-7)</name>
    <name type="common">Poplar leaf rust fungus</name>
    <dbReference type="NCBI Taxonomy" id="747676"/>
    <lineage>
        <taxon>Eukaryota</taxon>
        <taxon>Fungi</taxon>
        <taxon>Dikarya</taxon>
        <taxon>Basidiomycota</taxon>
        <taxon>Pucciniomycotina</taxon>
        <taxon>Pucciniomycetes</taxon>
        <taxon>Pucciniales</taxon>
        <taxon>Melampsoraceae</taxon>
        <taxon>Melampsora</taxon>
    </lineage>
</organism>